<reference evidence="3" key="1">
    <citation type="submission" date="2025-08" db="UniProtKB">
        <authorList>
            <consortium name="Ensembl"/>
        </authorList>
    </citation>
    <scope>IDENTIFICATION</scope>
</reference>
<dbReference type="Ensembl" id="ENSSLUT00000036962.1">
    <property type="protein sequence ID" value="ENSSLUP00000035850.1"/>
    <property type="gene ID" value="ENSSLUG00000016016.1"/>
</dbReference>
<evidence type="ECO:0000313" key="4">
    <source>
        <dbReference type="Proteomes" id="UP000694568"/>
    </source>
</evidence>
<dbReference type="AlphaFoldDB" id="A0A8C9Z7E6"/>
<feature type="region of interest" description="Disordered" evidence="2">
    <location>
        <begin position="1"/>
        <end position="30"/>
    </location>
</feature>
<name>A0A8C9Z7E6_SANLU</name>
<reference evidence="3" key="2">
    <citation type="submission" date="2025-09" db="UniProtKB">
        <authorList>
            <consortium name="Ensembl"/>
        </authorList>
    </citation>
    <scope>IDENTIFICATION</scope>
</reference>
<keyword evidence="1" id="KW-0175">Coiled coil</keyword>
<organism evidence="3 4">
    <name type="scientific">Sander lucioperca</name>
    <name type="common">Pike-perch</name>
    <name type="synonym">Perca lucioperca</name>
    <dbReference type="NCBI Taxonomy" id="283035"/>
    <lineage>
        <taxon>Eukaryota</taxon>
        <taxon>Metazoa</taxon>
        <taxon>Chordata</taxon>
        <taxon>Craniata</taxon>
        <taxon>Vertebrata</taxon>
        <taxon>Euteleostomi</taxon>
        <taxon>Actinopterygii</taxon>
        <taxon>Neopterygii</taxon>
        <taxon>Teleostei</taxon>
        <taxon>Neoteleostei</taxon>
        <taxon>Acanthomorphata</taxon>
        <taxon>Eupercaria</taxon>
        <taxon>Perciformes</taxon>
        <taxon>Percoidei</taxon>
        <taxon>Percidae</taxon>
        <taxon>Luciopercinae</taxon>
        <taxon>Sander</taxon>
    </lineage>
</organism>
<evidence type="ECO:0000256" key="1">
    <source>
        <dbReference type="SAM" id="Coils"/>
    </source>
</evidence>
<evidence type="ECO:0000256" key="2">
    <source>
        <dbReference type="SAM" id="MobiDB-lite"/>
    </source>
</evidence>
<sequence length="361" mass="41769">QVKRGAHPLNKMGKSNSKPLTGTEESEKSQPVRLLGKRLCDRASCKNRKPKLKGCAKIMCEKHGDETCKQLPFWVDTFGFPENGSFSVRLIQRLQEELEDYEKKGYATRTQKTHSIIQIVQVPYAYEVWTPDELRLIANELPDIAKRGGAAFVEILSQIVQQFKPSLREILSLVIHNLKLKFGKVQGDWPERLRDARYDWTPGAGYREHVEELCERIKTTFPAIVRWKAIDCRQKPGEMVEDYLIRLTKDFDENSGLDSDKPMYGFLLMNYFLLGLDKQIKDQARKHSQFWEIGPLSSIRAHAVRAEETLRDLDDKKKQATARLEERLMKASSLRLFCLTRNSSEVAKAKPTRLHLKNQYF</sequence>
<protein>
    <submittedName>
        <fullName evidence="3">Uncharacterized protein</fullName>
    </submittedName>
</protein>
<keyword evidence="4" id="KW-1185">Reference proteome</keyword>
<feature type="coiled-coil region" evidence="1">
    <location>
        <begin position="303"/>
        <end position="330"/>
    </location>
</feature>
<accession>A0A8C9Z7E6</accession>
<evidence type="ECO:0000313" key="3">
    <source>
        <dbReference type="Ensembl" id="ENSSLUP00000035850.1"/>
    </source>
</evidence>
<dbReference type="Proteomes" id="UP000694568">
    <property type="component" value="Unplaced"/>
</dbReference>
<proteinExistence type="predicted"/>